<evidence type="ECO:0000313" key="3">
    <source>
        <dbReference type="Proteomes" id="UP000054324"/>
    </source>
</evidence>
<keyword evidence="3" id="KW-1185">Reference proteome</keyword>
<dbReference type="OrthoDB" id="6159439at2759"/>
<sequence>MPPEGSTRARFLPGCPSLDRGSREAEVGSLNSPPRSPLTIIQHGEVPVTSKTEILSKPTESLHVCEVKAIECAAPGRLMFQSLRYLKYRDTCIFVMYYSMNQISLQMSVYSLISCNLVSSRT</sequence>
<dbReference type="CTD" id="20322167"/>
<proteinExistence type="predicted"/>
<feature type="region of interest" description="Disordered" evidence="1">
    <location>
        <begin position="1"/>
        <end position="38"/>
    </location>
</feature>
<dbReference type="GeneID" id="20322167"/>
<name>A0A074ZAI8_OPIVI</name>
<evidence type="ECO:0000256" key="1">
    <source>
        <dbReference type="SAM" id="MobiDB-lite"/>
    </source>
</evidence>
<organism evidence="2 3">
    <name type="scientific">Opisthorchis viverrini</name>
    <name type="common">Southeast Asian liver fluke</name>
    <dbReference type="NCBI Taxonomy" id="6198"/>
    <lineage>
        <taxon>Eukaryota</taxon>
        <taxon>Metazoa</taxon>
        <taxon>Spiralia</taxon>
        <taxon>Lophotrochozoa</taxon>
        <taxon>Platyhelminthes</taxon>
        <taxon>Trematoda</taxon>
        <taxon>Digenea</taxon>
        <taxon>Opisthorchiida</taxon>
        <taxon>Opisthorchiata</taxon>
        <taxon>Opisthorchiidae</taxon>
        <taxon>Opisthorchis</taxon>
    </lineage>
</organism>
<dbReference type="EMBL" id="KL596815">
    <property type="protein sequence ID" value="KER24301.1"/>
    <property type="molecule type" value="Genomic_DNA"/>
</dbReference>
<dbReference type="AlphaFoldDB" id="A0A074ZAI8"/>
<gene>
    <name evidence="2" type="ORF">T265_07988</name>
</gene>
<protein>
    <submittedName>
        <fullName evidence="2">Uncharacterized protein</fullName>
    </submittedName>
</protein>
<reference evidence="2 3" key="1">
    <citation type="submission" date="2013-11" db="EMBL/GenBank/DDBJ databases">
        <title>Opisthorchis viverrini - life in the bile duct.</title>
        <authorList>
            <person name="Young N.D."/>
            <person name="Nagarajan N."/>
            <person name="Lin S.J."/>
            <person name="Korhonen P.K."/>
            <person name="Jex A.R."/>
            <person name="Hall R.S."/>
            <person name="Safavi-Hemami H."/>
            <person name="Kaewkong W."/>
            <person name="Bertrand D."/>
            <person name="Gao S."/>
            <person name="Seet Q."/>
            <person name="Wongkham S."/>
            <person name="Teh B.T."/>
            <person name="Wongkham C."/>
            <person name="Intapan P.M."/>
            <person name="Maleewong W."/>
            <person name="Yang X."/>
            <person name="Hu M."/>
            <person name="Wang Z."/>
            <person name="Hofmann A."/>
            <person name="Sternberg P.W."/>
            <person name="Tan P."/>
            <person name="Wang J."/>
            <person name="Gasser R.B."/>
        </authorList>
    </citation>
    <scope>NUCLEOTIDE SEQUENCE [LARGE SCALE GENOMIC DNA]</scope>
</reference>
<dbReference type="Proteomes" id="UP000054324">
    <property type="component" value="Unassembled WGS sequence"/>
</dbReference>
<dbReference type="KEGG" id="ovi:T265_07988"/>
<evidence type="ECO:0000313" key="2">
    <source>
        <dbReference type="EMBL" id="KER24301.1"/>
    </source>
</evidence>
<dbReference type="RefSeq" id="XP_009171933.1">
    <property type="nucleotide sequence ID" value="XM_009173669.1"/>
</dbReference>
<accession>A0A074ZAI8</accession>